<name>G7LDA8_MEDTR</name>
<keyword evidence="4" id="KW-1185">Reference proteome</keyword>
<dbReference type="EnsemblPlants" id="AET05557">
    <property type="protein sequence ID" value="AET05557"/>
    <property type="gene ID" value="MTR_8g106920"/>
</dbReference>
<feature type="signal peptide" evidence="1">
    <location>
        <begin position="1"/>
        <end position="22"/>
    </location>
</feature>
<dbReference type="HOGENOM" id="CLU_2200912_0_0_1"/>
<sequence>MTKKLLTSFWTLVCLFIRKSNISKDRLQLPHNVSAGKTTLMDVLACRKTGGYIEGASEKCRVKSIIHILRLVQEVTFWPYGFGNKEAFTHIEVERGRKHVDMGKEHEQ</sequence>
<organism evidence="2 4">
    <name type="scientific">Medicago truncatula</name>
    <name type="common">Barrel medic</name>
    <name type="synonym">Medicago tribuloides</name>
    <dbReference type="NCBI Taxonomy" id="3880"/>
    <lineage>
        <taxon>Eukaryota</taxon>
        <taxon>Viridiplantae</taxon>
        <taxon>Streptophyta</taxon>
        <taxon>Embryophyta</taxon>
        <taxon>Tracheophyta</taxon>
        <taxon>Spermatophyta</taxon>
        <taxon>Magnoliopsida</taxon>
        <taxon>eudicotyledons</taxon>
        <taxon>Gunneridae</taxon>
        <taxon>Pentapetalae</taxon>
        <taxon>rosids</taxon>
        <taxon>fabids</taxon>
        <taxon>Fabales</taxon>
        <taxon>Fabaceae</taxon>
        <taxon>Papilionoideae</taxon>
        <taxon>50 kb inversion clade</taxon>
        <taxon>NPAAA clade</taxon>
        <taxon>Hologalegina</taxon>
        <taxon>IRL clade</taxon>
        <taxon>Trifolieae</taxon>
        <taxon>Medicago</taxon>
    </lineage>
</organism>
<dbReference type="Proteomes" id="UP000002051">
    <property type="component" value="Chromosome 8"/>
</dbReference>
<reference evidence="3" key="3">
    <citation type="submission" date="2015-04" db="UniProtKB">
        <authorList>
            <consortium name="EnsemblPlants"/>
        </authorList>
    </citation>
    <scope>IDENTIFICATION</scope>
    <source>
        <strain evidence="3">cv. Jemalong A17</strain>
    </source>
</reference>
<proteinExistence type="predicted"/>
<gene>
    <name evidence="2" type="ordered locus">MTR_8g106920</name>
</gene>
<dbReference type="PaxDb" id="3880-AET05557"/>
<feature type="chain" id="PRO_5014574221" evidence="1">
    <location>
        <begin position="23"/>
        <end position="108"/>
    </location>
</feature>
<evidence type="ECO:0000256" key="1">
    <source>
        <dbReference type="SAM" id="SignalP"/>
    </source>
</evidence>
<accession>G7LDA8</accession>
<protein>
    <submittedName>
        <fullName evidence="2 3">Uncharacterized protein</fullName>
    </submittedName>
</protein>
<keyword evidence="1" id="KW-0732">Signal</keyword>
<reference evidence="2 4" key="1">
    <citation type="journal article" date="2011" name="Nature">
        <title>The Medicago genome provides insight into the evolution of rhizobial symbioses.</title>
        <authorList>
            <person name="Young N.D."/>
            <person name="Debelle F."/>
            <person name="Oldroyd G.E."/>
            <person name="Geurts R."/>
            <person name="Cannon S.B."/>
            <person name="Udvardi M.K."/>
            <person name="Benedito V.A."/>
            <person name="Mayer K.F."/>
            <person name="Gouzy J."/>
            <person name="Schoof H."/>
            <person name="Van de Peer Y."/>
            <person name="Proost S."/>
            <person name="Cook D.R."/>
            <person name="Meyers B.C."/>
            <person name="Spannagl M."/>
            <person name="Cheung F."/>
            <person name="De Mita S."/>
            <person name="Krishnakumar V."/>
            <person name="Gundlach H."/>
            <person name="Zhou S."/>
            <person name="Mudge J."/>
            <person name="Bharti A.K."/>
            <person name="Murray J.D."/>
            <person name="Naoumkina M.A."/>
            <person name="Rosen B."/>
            <person name="Silverstein K.A."/>
            <person name="Tang H."/>
            <person name="Rombauts S."/>
            <person name="Zhao P.X."/>
            <person name="Zhou P."/>
            <person name="Barbe V."/>
            <person name="Bardou P."/>
            <person name="Bechner M."/>
            <person name="Bellec A."/>
            <person name="Berger A."/>
            <person name="Berges H."/>
            <person name="Bidwell S."/>
            <person name="Bisseling T."/>
            <person name="Choisne N."/>
            <person name="Couloux A."/>
            <person name="Denny R."/>
            <person name="Deshpande S."/>
            <person name="Dai X."/>
            <person name="Doyle J.J."/>
            <person name="Dudez A.M."/>
            <person name="Farmer A.D."/>
            <person name="Fouteau S."/>
            <person name="Franken C."/>
            <person name="Gibelin C."/>
            <person name="Gish J."/>
            <person name="Goldstein S."/>
            <person name="Gonzalez A.J."/>
            <person name="Green P.J."/>
            <person name="Hallab A."/>
            <person name="Hartog M."/>
            <person name="Hua A."/>
            <person name="Humphray S.J."/>
            <person name="Jeong D.H."/>
            <person name="Jing Y."/>
            <person name="Jocker A."/>
            <person name="Kenton S.M."/>
            <person name="Kim D.J."/>
            <person name="Klee K."/>
            <person name="Lai H."/>
            <person name="Lang C."/>
            <person name="Lin S."/>
            <person name="Macmil S.L."/>
            <person name="Magdelenat G."/>
            <person name="Matthews L."/>
            <person name="McCorrison J."/>
            <person name="Monaghan E.L."/>
            <person name="Mun J.H."/>
            <person name="Najar F.Z."/>
            <person name="Nicholson C."/>
            <person name="Noirot C."/>
            <person name="O'Bleness M."/>
            <person name="Paule C.R."/>
            <person name="Poulain J."/>
            <person name="Prion F."/>
            <person name="Qin B."/>
            <person name="Qu C."/>
            <person name="Retzel E.F."/>
            <person name="Riddle C."/>
            <person name="Sallet E."/>
            <person name="Samain S."/>
            <person name="Samson N."/>
            <person name="Sanders I."/>
            <person name="Saurat O."/>
            <person name="Scarpelli C."/>
            <person name="Schiex T."/>
            <person name="Segurens B."/>
            <person name="Severin A.J."/>
            <person name="Sherrier D.J."/>
            <person name="Shi R."/>
            <person name="Sims S."/>
            <person name="Singer S.R."/>
            <person name="Sinharoy S."/>
            <person name="Sterck L."/>
            <person name="Viollet A."/>
            <person name="Wang B.B."/>
            <person name="Wang K."/>
            <person name="Wang M."/>
            <person name="Wang X."/>
            <person name="Warfsmann J."/>
            <person name="Weissenbach J."/>
            <person name="White D.D."/>
            <person name="White J.D."/>
            <person name="Wiley G.B."/>
            <person name="Wincker P."/>
            <person name="Xing Y."/>
            <person name="Yang L."/>
            <person name="Yao Z."/>
            <person name="Ying F."/>
            <person name="Zhai J."/>
            <person name="Zhou L."/>
            <person name="Zuber A."/>
            <person name="Denarie J."/>
            <person name="Dixon R.A."/>
            <person name="May G.D."/>
            <person name="Schwartz D.C."/>
            <person name="Rogers J."/>
            <person name="Quetier F."/>
            <person name="Town C.D."/>
            <person name="Roe B.A."/>
        </authorList>
    </citation>
    <scope>NUCLEOTIDE SEQUENCE [LARGE SCALE GENOMIC DNA]</scope>
    <source>
        <strain evidence="2">A17</strain>
        <strain evidence="3 4">cv. Jemalong A17</strain>
    </source>
</reference>
<dbReference type="EMBL" id="CM001224">
    <property type="protein sequence ID" value="AET05557.1"/>
    <property type="molecule type" value="Genomic_DNA"/>
</dbReference>
<reference evidence="2 4" key="2">
    <citation type="journal article" date="2014" name="BMC Genomics">
        <title>An improved genome release (version Mt4.0) for the model legume Medicago truncatula.</title>
        <authorList>
            <person name="Tang H."/>
            <person name="Krishnakumar V."/>
            <person name="Bidwell S."/>
            <person name="Rosen B."/>
            <person name="Chan A."/>
            <person name="Zhou S."/>
            <person name="Gentzbittel L."/>
            <person name="Childs K.L."/>
            <person name="Yandell M."/>
            <person name="Gundlach H."/>
            <person name="Mayer K.F."/>
            <person name="Schwartz D.C."/>
            <person name="Town C.D."/>
        </authorList>
    </citation>
    <scope>GENOME REANNOTATION</scope>
    <source>
        <strain evidence="3 4">cv. Jemalong A17</strain>
    </source>
</reference>
<evidence type="ECO:0000313" key="2">
    <source>
        <dbReference type="EMBL" id="AET05557.1"/>
    </source>
</evidence>
<evidence type="ECO:0000313" key="3">
    <source>
        <dbReference type="EnsemblPlants" id="AET05557"/>
    </source>
</evidence>
<evidence type="ECO:0000313" key="4">
    <source>
        <dbReference type="Proteomes" id="UP000002051"/>
    </source>
</evidence>
<dbReference type="AlphaFoldDB" id="G7LDA8"/>